<comment type="subcellular location">
    <subcellularLocation>
        <location evidence="1">Cell membrane</location>
        <topology evidence="1">Multi-pass membrane protein</topology>
    </subcellularLocation>
</comment>
<name>A0ABU2H2F4_9ACTN</name>
<keyword evidence="3 6" id="KW-0812">Transmembrane</keyword>
<dbReference type="PANTHER" id="PTHR36115">
    <property type="entry name" value="PROLINE-RICH ANTIGEN HOMOLOG-RELATED"/>
    <property type="match status" value="1"/>
</dbReference>
<sequence>MRESQGPFDPRFRQWAAGRSATSAPAGWFRRVGARLVDTLIMTTVLSLVVERLVRDVMNLPVSQPEPVDPEALNQGEVDPFDAVGAGANELLIGDVVLALMVFGAWVAYETFFVVRSGQTPGKMLMRVRVRPVHEDTVPMGVDPATAASRAVLLNLVAALAWAPFSIVVVLTLLTLLAMLWPLWDYPARQGLHDKIVHTVVVRSDPPDGAEFPSRSANDPSS</sequence>
<evidence type="ECO:0000256" key="1">
    <source>
        <dbReference type="ARBA" id="ARBA00004651"/>
    </source>
</evidence>
<keyword evidence="9" id="KW-1185">Reference proteome</keyword>
<feature type="domain" description="RDD" evidence="7">
    <location>
        <begin position="25"/>
        <end position="197"/>
    </location>
</feature>
<dbReference type="PANTHER" id="PTHR36115:SF6">
    <property type="entry name" value="PROLINE-RICH ANTIGEN HOMOLOG"/>
    <property type="match status" value="1"/>
</dbReference>
<feature type="transmembrane region" description="Helical" evidence="6">
    <location>
        <begin position="91"/>
        <end position="109"/>
    </location>
</feature>
<protein>
    <submittedName>
        <fullName evidence="8">RDD family protein</fullName>
    </submittedName>
</protein>
<feature type="transmembrane region" description="Helical" evidence="6">
    <location>
        <begin position="159"/>
        <end position="184"/>
    </location>
</feature>
<proteinExistence type="predicted"/>
<dbReference type="EMBL" id="JAVLVT010000001">
    <property type="protein sequence ID" value="MDS1269487.1"/>
    <property type="molecule type" value="Genomic_DNA"/>
</dbReference>
<comment type="caution">
    <text evidence="8">The sequence shown here is derived from an EMBL/GenBank/DDBJ whole genome shotgun (WGS) entry which is preliminary data.</text>
</comment>
<accession>A0ABU2H2F4</accession>
<keyword evidence="2" id="KW-1003">Cell membrane</keyword>
<evidence type="ECO:0000256" key="2">
    <source>
        <dbReference type="ARBA" id="ARBA00022475"/>
    </source>
</evidence>
<dbReference type="RefSeq" id="WP_310910952.1">
    <property type="nucleotide sequence ID" value="NZ_JAVLVT010000001.1"/>
</dbReference>
<reference evidence="9" key="1">
    <citation type="submission" date="2023-07" db="EMBL/GenBank/DDBJ databases">
        <title>Novel species in the genus Lipingzhangella isolated from Sambhar Salt Lake.</title>
        <authorList>
            <person name="Jiya N."/>
            <person name="Kajale S."/>
            <person name="Sharma A."/>
        </authorList>
    </citation>
    <scope>NUCLEOTIDE SEQUENCE [LARGE SCALE GENOMIC DNA]</scope>
    <source>
        <strain evidence="9">LS1_29</strain>
    </source>
</reference>
<dbReference type="InterPro" id="IPR051791">
    <property type="entry name" value="Pra-immunoreactive"/>
</dbReference>
<evidence type="ECO:0000256" key="6">
    <source>
        <dbReference type="SAM" id="Phobius"/>
    </source>
</evidence>
<evidence type="ECO:0000256" key="3">
    <source>
        <dbReference type="ARBA" id="ARBA00022692"/>
    </source>
</evidence>
<dbReference type="Pfam" id="PF06271">
    <property type="entry name" value="RDD"/>
    <property type="match status" value="1"/>
</dbReference>
<evidence type="ECO:0000313" key="8">
    <source>
        <dbReference type="EMBL" id="MDS1269487.1"/>
    </source>
</evidence>
<evidence type="ECO:0000313" key="9">
    <source>
        <dbReference type="Proteomes" id="UP001250214"/>
    </source>
</evidence>
<evidence type="ECO:0000259" key="7">
    <source>
        <dbReference type="Pfam" id="PF06271"/>
    </source>
</evidence>
<keyword evidence="5 6" id="KW-0472">Membrane</keyword>
<dbReference type="InterPro" id="IPR010432">
    <property type="entry name" value="RDD"/>
</dbReference>
<organism evidence="8 9">
    <name type="scientific">Lipingzhangella rawalii</name>
    <dbReference type="NCBI Taxonomy" id="2055835"/>
    <lineage>
        <taxon>Bacteria</taxon>
        <taxon>Bacillati</taxon>
        <taxon>Actinomycetota</taxon>
        <taxon>Actinomycetes</taxon>
        <taxon>Streptosporangiales</taxon>
        <taxon>Nocardiopsidaceae</taxon>
        <taxon>Lipingzhangella</taxon>
    </lineage>
</organism>
<evidence type="ECO:0000256" key="4">
    <source>
        <dbReference type="ARBA" id="ARBA00022989"/>
    </source>
</evidence>
<gene>
    <name evidence="8" type="ORF">RIF23_04155</name>
</gene>
<evidence type="ECO:0000256" key="5">
    <source>
        <dbReference type="ARBA" id="ARBA00023136"/>
    </source>
</evidence>
<keyword evidence="4 6" id="KW-1133">Transmembrane helix</keyword>
<dbReference type="Proteomes" id="UP001250214">
    <property type="component" value="Unassembled WGS sequence"/>
</dbReference>